<dbReference type="AlphaFoldDB" id="A0A1V3W8L5"/>
<evidence type="ECO:0000313" key="2">
    <source>
        <dbReference type="Proteomes" id="UP000189229"/>
    </source>
</evidence>
<gene>
    <name evidence="1" type="ORF">BZL30_9507</name>
</gene>
<sequence length="80" mass="8310">MPPMAFAQPPPPTVVVNHGSHVLTDTITAKSATSQPGRSRRIMHASVIGRQLASSHATLVCSEDRLKATPVGSVAAASRP</sequence>
<accession>A0A1V3W8L5</accession>
<dbReference type="Proteomes" id="UP000189229">
    <property type="component" value="Unassembled WGS sequence"/>
</dbReference>
<dbReference type="EMBL" id="MVBM01000020">
    <property type="protein sequence ID" value="OOK63314.1"/>
    <property type="molecule type" value="Genomic_DNA"/>
</dbReference>
<name>A0A1V3W8L5_MYCKA</name>
<comment type="caution">
    <text evidence="1">The sequence shown here is derived from an EMBL/GenBank/DDBJ whole genome shotgun (WGS) entry which is preliminary data.</text>
</comment>
<organism evidence="1 2">
    <name type="scientific">Mycobacterium kansasii</name>
    <dbReference type="NCBI Taxonomy" id="1768"/>
    <lineage>
        <taxon>Bacteria</taxon>
        <taxon>Bacillati</taxon>
        <taxon>Actinomycetota</taxon>
        <taxon>Actinomycetes</taxon>
        <taxon>Mycobacteriales</taxon>
        <taxon>Mycobacteriaceae</taxon>
        <taxon>Mycobacterium</taxon>
    </lineage>
</organism>
<proteinExistence type="predicted"/>
<evidence type="ECO:0000313" key="1">
    <source>
        <dbReference type="EMBL" id="OOK63314.1"/>
    </source>
</evidence>
<protein>
    <submittedName>
        <fullName evidence="1">Uncharacterized protein</fullName>
    </submittedName>
</protein>
<reference evidence="1 2" key="1">
    <citation type="submission" date="2017-02" db="EMBL/GenBank/DDBJ databases">
        <title>Complete genome sequences of Mycobacterium kansasii strains isolated from rhesus macaques.</title>
        <authorList>
            <person name="Panda A."/>
            <person name="Nagaraj S."/>
            <person name="Zhao X."/>
            <person name="Tettelin H."/>
            <person name="Detolla L.J."/>
        </authorList>
    </citation>
    <scope>NUCLEOTIDE SEQUENCE [LARGE SCALE GENOMIC DNA]</scope>
    <source>
        <strain evidence="1 2">11-3813</strain>
    </source>
</reference>